<dbReference type="PANTHER" id="PTHR12843:SF5">
    <property type="entry name" value="EEF1A LYSINE METHYLTRANSFERASE 2"/>
    <property type="match status" value="1"/>
</dbReference>
<dbReference type="PANTHER" id="PTHR12843">
    <property type="entry name" value="PROTEIN-LYSINE N-METHYLTRANSFERASE METTL10"/>
    <property type="match status" value="1"/>
</dbReference>
<feature type="compositionally biased region" description="Low complexity" evidence="6">
    <location>
        <begin position="277"/>
        <end position="288"/>
    </location>
</feature>
<evidence type="ECO:0000256" key="3">
    <source>
        <dbReference type="ARBA" id="ARBA00022679"/>
    </source>
</evidence>
<dbReference type="Pfam" id="PF13847">
    <property type="entry name" value="Methyltransf_31"/>
    <property type="match status" value="1"/>
</dbReference>
<comment type="caution">
    <text evidence="8">The sequence shown here is derived from an EMBL/GenBank/DDBJ whole genome shotgun (WGS) entry which is preliminary data.</text>
</comment>
<keyword evidence="3 5" id="KW-0808">Transferase</keyword>
<evidence type="ECO:0000256" key="4">
    <source>
        <dbReference type="ARBA" id="ARBA00022691"/>
    </source>
</evidence>
<name>A0ABR1PDN8_DIAER</name>
<dbReference type="InterPro" id="IPR026635">
    <property type="entry name" value="Efm4/METTL10"/>
</dbReference>
<reference evidence="8 9" key="1">
    <citation type="submission" date="2024-02" db="EMBL/GenBank/DDBJ databases">
        <title>De novo assembly and annotation of 12 fungi associated with fruit tree decline syndrome in Ontario, Canada.</title>
        <authorList>
            <person name="Sulman M."/>
            <person name="Ellouze W."/>
            <person name="Ilyukhin E."/>
        </authorList>
    </citation>
    <scope>NUCLEOTIDE SEQUENCE [LARGE SCALE GENOMIC DNA]</scope>
    <source>
        <strain evidence="8 9">M169</strain>
    </source>
</reference>
<proteinExistence type="inferred from homology"/>
<feature type="compositionally biased region" description="Basic and acidic residues" evidence="6">
    <location>
        <begin position="291"/>
        <end position="300"/>
    </location>
</feature>
<comment type="function">
    <text evidence="5">S-adenosyl-L-methionine-dependent protein-lysine N-methyltransferase that mono- and dimethylates elongation factor 1-alpha at 'Lys-316'. May play a role in intracellular transport.</text>
</comment>
<gene>
    <name evidence="5 8" type="primary">EFM4</name>
    <name evidence="8" type="ORF">SLS63_004767</name>
</gene>
<dbReference type="SUPFAM" id="SSF53335">
    <property type="entry name" value="S-adenosyl-L-methionine-dependent methyltransferases"/>
    <property type="match status" value="1"/>
</dbReference>
<dbReference type="InterPro" id="IPR029063">
    <property type="entry name" value="SAM-dependent_MTases_sf"/>
</dbReference>
<feature type="domain" description="Methyltransferase" evidence="7">
    <location>
        <begin position="791"/>
        <end position="930"/>
    </location>
</feature>
<dbReference type="Gene3D" id="3.40.50.150">
    <property type="entry name" value="Vaccinia Virus protein VP39"/>
    <property type="match status" value="1"/>
</dbReference>
<feature type="region of interest" description="Disordered" evidence="6">
    <location>
        <begin position="630"/>
        <end position="677"/>
    </location>
</feature>
<evidence type="ECO:0000313" key="9">
    <source>
        <dbReference type="Proteomes" id="UP001430848"/>
    </source>
</evidence>
<accession>A0ABR1PDN8</accession>
<feature type="compositionally biased region" description="Low complexity" evidence="6">
    <location>
        <begin position="253"/>
        <end position="270"/>
    </location>
</feature>
<dbReference type="InterPro" id="IPR025714">
    <property type="entry name" value="Methyltranfer_dom"/>
</dbReference>
<dbReference type="EMBL" id="JAKNSF020000018">
    <property type="protein sequence ID" value="KAK7733238.1"/>
    <property type="molecule type" value="Genomic_DNA"/>
</dbReference>
<dbReference type="EC" id="2.1.1.-" evidence="5"/>
<feature type="region of interest" description="Disordered" evidence="6">
    <location>
        <begin position="231"/>
        <end position="373"/>
    </location>
</feature>
<evidence type="ECO:0000256" key="5">
    <source>
        <dbReference type="HAMAP-Rule" id="MF_03188"/>
    </source>
</evidence>
<comment type="subcellular location">
    <subcellularLocation>
        <location evidence="5">Cytoplasm</location>
    </subcellularLocation>
</comment>
<protein>
    <recommendedName>
        <fullName evidence="5">Protein-lysine N-methyltransferase EFM4</fullName>
        <ecNumber evidence="5">2.1.1.-</ecNumber>
    </recommendedName>
    <alternativeName>
        <fullName evidence="5">Elongation factor methyltransferase 4</fullName>
    </alternativeName>
</protein>
<evidence type="ECO:0000256" key="1">
    <source>
        <dbReference type="ARBA" id="ARBA00022490"/>
    </source>
</evidence>
<feature type="compositionally biased region" description="Low complexity" evidence="6">
    <location>
        <begin position="1"/>
        <end position="12"/>
    </location>
</feature>
<dbReference type="CDD" id="cd02440">
    <property type="entry name" value="AdoMet_MTases"/>
    <property type="match status" value="1"/>
</dbReference>
<feature type="compositionally biased region" description="Low complexity" evidence="6">
    <location>
        <begin position="341"/>
        <end position="362"/>
    </location>
</feature>
<organism evidence="8 9">
    <name type="scientific">Diaporthe eres</name>
    <name type="common">Phomopsis oblonga</name>
    <dbReference type="NCBI Taxonomy" id="83184"/>
    <lineage>
        <taxon>Eukaryota</taxon>
        <taxon>Fungi</taxon>
        <taxon>Dikarya</taxon>
        <taxon>Ascomycota</taxon>
        <taxon>Pezizomycotina</taxon>
        <taxon>Sordariomycetes</taxon>
        <taxon>Sordariomycetidae</taxon>
        <taxon>Diaporthales</taxon>
        <taxon>Diaporthaceae</taxon>
        <taxon>Diaporthe</taxon>
        <taxon>Diaporthe eres species complex</taxon>
    </lineage>
</organism>
<feature type="region of interest" description="Disordered" evidence="6">
    <location>
        <begin position="1"/>
        <end position="143"/>
    </location>
</feature>
<keyword evidence="9" id="KW-1185">Reference proteome</keyword>
<dbReference type="HAMAP" id="MF_03188">
    <property type="entry name" value="Methyltr_EFM4"/>
    <property type="match status" value="1"/>
</dbReference>
<feature type="compositionally biased region" description="Polar residues" evidence="6">
    <location>
        <begin position="313"/>
        <end position="326"/>
    </location>
</feature>
<sequence length="976" mass="107937">MLHQQQLQQQQQPGPAPVESRRSTRRLIKNILAGAPTLSKADQARPEYTPHHHPSHSQSQHAYDNTAGLARRPSKRISNPPALRTGPSQVSLDQQPADWQPQAPQTQPSPLQNNPHEFQQPTLRRVPTNQDTSPYSDEGGFIHPHGQIHIQTQLTPDQQQQLGQVAFDPATRQYQFISHSPQRQVQTEGSQLAYSGHLGAEQHRNPETISQLSHESPATDGDHLLSSNVQSTATSPAVRYSAHAQDFPSRSTSLQPHNQQLQQQSSSDGQQQEHHSQQGMAPQAGPPQTRRSQETEKSLRGDIPPGPPPGYRHSQQPSNSMNNLPSAPQAPQGASGPNPSFRQSTIQDRQQQQQFDGAAEQGRNSPQPSEDPEKAFKDLLTKYKNVKRLYFDGKTQIEQLNGQVEQLQNAVANQRITQSRTALDDNEYMTRFNRLNGAINNLSFNIRKDWVSVPTWLESYVSTDALKTGKQEMTAVGRAVITRWIVEEIFHGCFHPGLDPELSRQLKEIEQNIRRGNYTMTSQEEHDALTSKVVSWRMTTLDGLHHILQSAESSEHRQDFIRKATSNLTAYLFQHLTEPPPAGVDGSASMIVELAVGIAANLPVESRDVAIIYPLPQDNLQSNIMEVEKAPLPPIETRPPDSDGDADSREENGKDSGGEKSSSKERSSKSRAALPPKDSNKVRFAGFLAVEVRGRQVLVKAPVWTLGEMADDNASKPNHLEPSELGTKEYWDNLYKRELVNNASDPADRGTVWFDDSDAEAKLLQFLEELAEGEGGQETSSTEPAVALDQQSTSFLDLGCGNGSLLFALREEGWRGRCLGVDYSGESVALARQIARSGAVAGDDEVEFAEWDVLRGDYGAVLGRAQEEQEQEQGWDVVHDKGTFDAISLSDEADARGRRVSEGYKARVIRLVRPGGLFLVTSCNWTEAELEGWFGEGSADVEGGGSFVRVGRVEYPSFSFGGVKGQTISTLCFQKR</sequence>
<evidence type="ECO:0000313" key="8">
    <source>
        <dbReference type="EMBL" id="KAK7733238.1"/>
    </source>
</evidence>
<dbReference type="Proteomes" id="UP001430848">
    <property type="component" value="Unassembled WGS sequence"/>
</dbReference>
<keyword evidence="1 5" id="KW-0963">Cytoplasm</keyword>
<keyword evidence="4 5" id="KW-0949">S-adenosyl-L-methionine</keyword>
<feature type="compositionally biased region" description="Basic and acidic residues" evidence="6">
    <location>
        <begin position="638"/>
        <end position="668"/>
    </location>
</feature>
<evidence type="ECO:0000256" key="2">
    <source>
        <dbReference type="ARBA" id="ARBA00022603"/>
    </source>
</evidence>
<feature type="compositionally biased region" description="Polar residues" evidence="6">
    <location>
        <begin position="109"/>
        <end position="135"/>
    </location>
</feature>
<evidence type="ECO:0000256" key="6">
    <source>
        <dbReference type="SAM" id="MobiDB-lite"/>
    </source>
</evidence>
<feature type="compositionally biased region" description="Low complexity" evidence="6">
    <location>
        <begin position="93"/>
        <end position="108"/>
    </location>
</feature>
<keyword evidence="2 5" id="KW-0489">Methyltransferase</keyword>
<evidence type="ECO:0000259" key="7">
    <source>
        <dbReference type="Pfam" id="PF13847"/>
    </source>
</evidence>
<keyword evidence="5" id="KW-0813">Transport</keyword>
<comment type="similarity">
    <text evidence="5">Belongs to the class I-like SAM-binding methyltransferase superfamily. EFM4 family.</text>
</comment>